<dbReference type="AlphaFoldDB" id="X1N2Z9"/>
<name>X1N2Z9_9ZZZZ</name>
<protein>
    <submittedName>
        <fullName evidence="1">Uncharacterized protein</fullName>
    </submittedName>
</protein>
<reference evidence="1" key="1">
    <citation type="journal article" date="2014" name="Front. Microbiol.">
        <title>High frequency of phylogenetically diverse reductive dehalogenase-homologous genes in deep subseafloor sedimentary metagenomes.</title>
        <authorList>
            <person name="Kawai M."/>
            <person name="Futagami T."/>
            <person name="Toyoda A."/>
            <person name="Takaki Y."/>
            <person name="Nishi S."/>
            <person name="Hori S."/>
            <person name="Arai W."/>
            <person name="Tsubouchi T."/>
            <person name="Morono Y."/>
            <person name="Uchiyama I."/>
            <person name="Ito T."/>
            <person name="Fujiyama A."/>
            <person name="Inagaki F."/>
            <person name="Takami H."/>
        </authorList>
    </citation>
    <scope>NUCLEOTIDE SEQUENCE</scope>
    <source>
        <strain evidence="1">Expedition CK06-06</strain>
    </source>
</reference>
<gene>
    <name evidence="1" type="ORF">S06H3_27908</name>
</gene>
<proteinExistence type="predicted"/>
<accession>X1N2Z9</accession>
<sequence length="234" mass="26790">KEAIQKEVEEIVYPLPTSFEVTNMLNEIGISYIIGISNPAENADRYFTEKSKALNLGVYGADLSYASTYHMKQDVMLLLEASKKLTDDLGISAIYNEELVKEVEENIDNKEKWVDIITNSFYEVYEYLQKDERSNLSLMIVAGSWIEALYLTTHVSTSVYHNYNIVKIIHEQKSSLDKLINILQEYKDDKAISELLQDLGLIKKIYDSIDETLTQQQVEAIMLAVESVRDKIVS</sequence>
<evidence type="ECO:0000313" key="1">
    <source>
        <dbReference type="EMBL" id="GAI24636.1"/>
    </source>
</evidence>
<feature type="non-terminal residue" evidence="1">
    <location>
        <position position="1"/>
    </location>
</feature>
<dbReference type="EMBL" id="BARV01016234">
    <property type="protein sequence ID" value="GAI24636.1"/>
    <property type="molecule type" value="Genomic_DNA"/>
</dbReference>
<organism evidence="1">
    <name type="scientific">marine sediment metagenome</name>
    <dbReference type="NCBI Taxonomy" id="412755"/>
    <lineage>
        <taxon>unclassified sequences</taxon>
        <taxon>metagenomes</taxon>
        <taxon>ecological metagenomes</taxon>
    </lineage>
</organism>
<comment type="caution">
    <text evidence="1">The sequence shown here is derived from an EMBL/GenBank/DDBJ whole genome shotgun (WGS) entry which is preliminary data.</text>
</comment>